<protein>
    <submittedName>
        <fullName evidence="3">Uncharacterized protein</fullName>
    </submittedName>
</protein>
<evidence type="ECO:0000256" key="2">
    <source>
        <dbReference type="SAM" id="SignalP"/>
    </source>
</evidence>
<feature type="signal peptide" evidence="2">
    <location>
        <begin position="1"/>
        <end position="27"/>
    </location>
</feature>
<dbReference type="Proteomes" id="UP000016519">
    <property type="component" value="Unassembled WGS sequence"/>
</dbReference>
<feature type="chain" id="PRO_5004620172" evidence="2">
    <location>
        <begin position="28"/>
        <end position="59"/>
    </location>
</feature>
<feature type="compositionally biased region" description="Polar residues" evidence="1">
    <location>
        <begin position="48"/>
        <end position="59"/>
    </location>
</feature>
<dbReference type="STRING" id="419015.HMPREF3214_00627"/>
<keyword evidence="4" id="KW-1185">Reference proteome</keyword>
<accession>U1SG97</accession>
<dbReference type="AlphaFoldDB" id="U1SG97"/>
<evidence type="ECO:0000313" key="3">
    <source>
        <dbReference type="EMBL" id="ERH30963.1"/>
    </source>
</evidence>
<feature type="non-terminal residue" evidence="3">
    <location>
        <position position="59"/>
    </location>
</feature>
<feature type="compositionally biased region" description="Polar residues" evidence="1">
    <location>
        <begin position="29"/>
        <end position="38"/>
    </location>
</feature>
<gene>
    <name evidence="3" type="ORF">HMPREF9244_00913</name>
</gene>
<comment type="caution">
    <text evidence="3">The sequence shown here is derived from an EMBL/GenBank/DDBJ whole genome shotgun (WGS) entry which is preliminary data.</text>
</comment>
<name>U1SG97_9BIFI</name>
<proteinExistence type="predicted"/>
<organism evidence="3 4">
    <name type="scientific">Alloscardovia omnicolens F0580</name>
    <dbReference type="NCBI Taxonomy" id="1321816"/>
    <lineage>
        <taxon>Bacteria</taxon>
        <taxon>Bacillati</taxon>
        <taxon>Actinomycetota</taxon>
        <taxon>Actinomycetes</taxon>
        <taxon>Bifidobacteriales</taxon>
        <taxon>Bifidobacteriaceae</taxon>
        <taxon>Alloscardovia</taxon>
    </lineage>
</organism>
<feature type="region of interest" description="Disordered" evidence="1">
    <location>
        <begin position="28"/>
        <end position="59"/>
    </location>
</feature>
<sequence length="59" mass="6074">MKIRRMIISAVLAVAMFAPLGTAVAVSAESDTSTVTTEQTDKDKKQDTSTGSKNVTGGG</sequence>
<evidence type="ECO:0000256" key="1">
    <source>
        <dbReference type="SAM" id="MobiDB-lite"/>
    </source>
</evidence>
<reference evidence="3 4" key="1">
    <citation type="submission" date="2013-08" db="EMBL/GenBank/DDBJ databases">
        <authorList>
            <person name="Weinstock G."/>
            <person name="Sodergren E."/>
            <person name="Wylie T."/>
            <person name="Fulton L."/>
            <person name="Fulton R."/>
            <person name="Fronick C."/>
            <person name="O'Laughlin M."/>
            <person name="Godfrey J."/>
            <person name="Miner T."/>
            <person name="Herter B."/>
            <person name="Appelbaum E."/>
            <person name="Cordes M."/>
            <person name="Lek S."/>
            <person name="Wollam A."/>
            <person name="Pepin K.H."/>
            <person name="Palsikar V.B."/>
            <person name="Mitreva M."/>
            <person name="Wilson R.K."/>
        </authorList>
    </citation>
    <scope>NUCLEOTIDE SEQUENCE [LARGE SCALE GENOMIC DNA]</scope>
    <source>
        <strain evidence="3 4">F0580</strain>
    </source>
</reference>
<dbReference type="HOGENOM" id="CLU_2983385_0_0_11"/>
<keyword evidence="2" id="KW-0732">Signal</keyword>
<evidence type="ECO:0000313" key="4">
    <source>
        <dbReference type="Proteomes" id="UP000016519"/>
    </source>
</evidence>
<dbReference type="EMBL" id="AWSI01000021">
    <property type="protein sequence ID" value="ERH30963.1"/>
    <property type="molecule type" value="Genomic_DNA"/>
</dbReference>